<feature type="site" description="Transition state stabilizer" evidence="11">
    <location>
        <position position="84"/>
    </location>
</feature>
<feature type="binding site" evidence="11">
    <location>
        <begin position="179"/>
        <end position="185"/>
    </location>
    <ligand>
        <name>ATP</name>
        <dbReference type="ChEBI" id="CHEBI:30616"/>
    </ligand>
</feature>
<dbReference type="InterPro" id="IPR000705">
    <property type="entry name" value="Galactokinase"/>
</dbReference>
<dbReference type="PROSITE" id="PS00627">
    <property type="entry name" value="GHMP_KINASES_ATP"/>
    <property type="match status" value="1"/>
</dbReference>
<dbReference type="InterPro" id="IPR006203">
    <property type="entry name" value="GHMP_knse_ATP-bd_CS"/>
</dbReference>
<evidence type="ECO:0000256" key="2">
    <source>
        <dbReference type="ARBA" id="ARBA00022490"/>
    </source>
</evidence>
<dbReference type="Proteomes" id="UP000032254">
    <property type="component" value="Unassembled WGS sequence"/>
</dbReference>
<feature type="compositionally biased region" description="Low complexity" evidence="13">
    <location>
        <begin position="31"/>
        <end position="57"/>
    </location>
</feature>
<dbReference type="FunFam" id="3.30.230.10:FF:000017">
    <property type="entry name" value="Galactokinase"/>
    <property type="match status" value="1"/>
</dbReference>
<dbReference type="FunFam" id="3.30.70.890:FF:000001">
    <property type="entry name" value="Galactokinase"/>
    <property type="match status" value="1"/>
</dbReference>
<dbReference type="GO" id="GO:0005829">
    <property type="term" value="C:cytosol"/>
    <property type="evidence" value="ECO:0007669"/>
    <property type="project" value="TreeGrafter"/>
</dbReference>
<feature type="binding site" evidence="11">
    <location>
        <begin position="90"/>
        <end position="93"/>
    </location>
    <ligand>
        <name>substrate</name>
    </ligand>
</feature>
<sequence length="439" mass="45373">MDAREADPARHGRRRLGLLPHPHPGASVTDPAHPSSSPADAAAPAPAGEVASPAPAGDVADRAAAGFRQRYGAPAAGRWAAPGRVNLIGEHTDYNDGFVLPFALPLRTVVAAAPDDGDRWTVWSELTGDQVGFGADEVAAPGRVPGWAAYVAGVVWALREAGHRVPGARLAVASDVPLGSGLSSSAALEAAVLAALVDLGGLDLPAEGRPRLAQRAENAYVGAPTGIMDQSAAIRCRAGHALFLDCRTEAVEHIPFDLAAAGLAVLVIDSRAPHRHADGEYASRRAACEKAAGLLGVPALRDVAAADLDDALARLDDDETRRRVRHVVTEDQRVLDAVALLRAGRVRDIGPLLTASHASMRDDFEITVPEVDTAVEAALAAGAYGARMTGGGFGGCVLALVDADRADAVADAVTTRYAERGFRAPGFHLATPAPGAHRL</sequence>
<dbReference type="InterPro" id="IPR014721">
    <property type="entry name" value="Ribsml_uS5_D2-typ_fold_subgr"/>
</dbReference>
<comment type="catalytic activity">
    <reaction evidence="11">
        <text>alpha-D-galactose + ATP = alpha-D-galactose 1-phosphate + ADP + H(+)</text>
        <dbReference type="Rhea" id="RHEA:13553"/>
        <dbReference type="ChEBI" id="CHEBI:15378"/>
        <dbReference type="ChEBI" id="CHEBI:28061"/>
        <dbReference type="ChEBI" id="CHEBI:30616"/>
        <dbReference type="ChEBI" id="CHEBI:58336"/>
        <dbReference type="ChEBI" id="CHEBI:456216"/>
        <dbReference type="EC" id="2.7.1.6"/>
    </reaction>
</comment>
<dbReference type="PANTHER" id="PTHR10457">
    <property type="entry name" value="MEVALONATE KINASE/GALACTOKINASE"/>
    <property type="match status" value="1"/>
</dbReference>
<feature type="domain" description="Galactokinase N-terminal" evidence="16">
    <location>
        <begin position="67"/>
        <end position="114"/>
    </location>
</feature>
<keyword evidence="10 11" id="KW-0119">Carbohydrate metabolism</keyword>
<evidence type="ECO:0000256" key="12">
    <source>
        <dbReference type="NCBIfam" id="TIGR00131"/>
    </source>
</evidence>
<feature type="domain" description="GHMP kinase N-terminal" evidence="14">
    <location>
        <begin position="150"/>
        <end position="234"/>
    </location>
</feature>
<feature type="binding site" evidence="11">
    <location>
        <position position="217"/>
    </location>
    <ligand>
        <name>Mg(2+)</name>
        <dbReference type="ChEBI" id="CHEBI:18420"/>
    </ligand>
</feature>
<comment type="pathway">
    <text evidence="11">Carbohydrate metabolism; galactose metabolism.</text>
</comment>
<evidence type="ECO:0000256" key="4">
    <source>
        <dbReference type="ARBA" id="ARBA00022723"/>
    </source>
</evidence>
<organism evidence="17 18">
    <name type="scientific">Micromonospora haikouensis</name>
    <dbReference type="NCBI Taxonomy" id="686309"/>
    <lineage>
        <taxon>Bacteria</taxon>
        <taxon>Bacillati</taxon>
        <taxon>Actinomycetota</taxon>
        <taxon>Actinomycetes</taxon>
        <taxon>Micromonosporales</taxon>
        <taxon>Micromonosporaceae</taxon>
        <taxon>Micromonospora</taxon>
    </lineage>
</organism>
<proteinExistence type="inferred from homology"/>
<feature type="active site" description="Proton acceptor" evidence="11">
    <location>
        <position position="229"/>
    </location>
</feature>
<keyword evidence="7 11" id="KW-0067">ATP-binding</keyword>
<comment type="function">
    <text evidence="11">Catalyzes the transfer of the gamma-phosphate of ATP to D-galactose to form alpha-D-galactose-1-phosphate (Gal-1-P).</text>
</comment>
<dbReference type="Gene3D" id="3.30.230.10">
    <property type="match status" value="1"/>
</dbReference>
<evidence type="ECO:0000259" key="14">
    <source>
        <dbReference type="Pfam" id="PF00288"/>
    </source>
</evidence>
<feature type="domain" description="GHMP kinase C-terminal" evidence="15">
    <location>
        <begin position="338"/>
        <end position="417"/>
    </location>
</feature>
<dbReference type="PATRIC" id="fig|47853.6.peg.1254"/>
<evidence type="ECO:0000256" key="9">
    <source>
        <dbReference type="ARBA" id="ARBA00023144"/>
    </source>
</evidence>
<dbReference type="InterPro" id="IPR036554">
    <property type="entry name" value="GHMP_kinase_C_sf"/>
</dbReference>
<evidence type="ECO:0000256" key="3">
    <source>
        <dbReference type="ARBA" id="ARBA00022679"/>
    </source>
</evidence>
<evidence type="ECO:0000256" key="6">
    <source>
        <dbReference type="ARBA" id="ARBA00022777"/>
    </source>
</evidence>
<dbReference type="PANTHER" id="PTHR10457:SF7">
    <property type="entry name" value="GALACTOKINASE-RELATED"/>
    <property type="match status" value="1"/>
</dbReference>
<feature type="binding site" evidence="11">
    <location>
        <position position="124"/>
    </location>
    <ligand>
        <name>ATP</name>
        <dbReference type="ChEBI" id="CHEBI:30616"/>
    </ligand>
</feature>
<reference evidence="17 18" key="1">
    <citation type="submission" date="2015-01" db="EMBL/GenBank/DDBJ databases">
        <title>Sequencing and annotation of Micromonospora carbonacea strain JXNU-1 genome.</title>
        <authorList>
            <person name="Long Z."/>
            <person name="Huang Y."/>
            <person name="Jiang Y."/>
        </authorList>
    </citation>
    <scope>NUCLEOTIDE SEQUENCE [LARGE SCALE GENOMIC DNA]</scope>
    <source>
        <strain evidence="17 18">JXNU-1</strain>
    </source>
</reference>
<dbReference type="SUPFAM" id="SSF54211">
    <property type="entry name" value="Ribosomal protein S5 domain 2-like"/>
    <property type="match status" value="1"/>
</dbReference>
<dbReference type="InterPro" id="IPR013750">
    <property type="entry name" value="GHMP_kinase_C_dom"/>
</dbReference>
<dbReference type="OrthoDB" id="250531at2"/>
<dbReference type="InterPro" id="IPR006204">
    <property type="entry name" value="GHMP_kinase_N_dom"/>
</dbReference>
<dbReference type="InterPro" id="IPR019741">
    <property type="entry name" value="Galactokinase_CS"/>
</dbReference>
<keyword evidence="2 11" id="KW-0963">Cytoplasm</keyword>
<dbReference type="GO" id="GO:0005524">
    <property type="term" value="F:ATP binding"/>
    <property type="evidence" value="ECO:0007669"/>
    <property type="project" value="UniProtKB-UniRule"/>
</dbReference>
<dbReference type="AlphaFoldDB" id="A0A0D0VWI3"/>
<dbReference type="PROSITE" id="PS00106">
    <property type="entry name" value="GALACTOKINASE"/>
    <property type="match status" value="1"/>
</dbReference>
<dbReference type="InterPro" id="IPR022963">
    <property type="entry name" value="Galactokinase_bac"/>
</dbReference>
<dbReference type="GO" id="GO:0006012">
    <property type="term" value="P:galactose metabolic process"/>
    <property type="evidence" value="ECO:0007669"/>
    <property type="project" value="UniProtKB-UniRule"/>
</dbReference>
<evidence type="ECO:0000256" key="1">
    <source>
        <dbReference type="ARBA" id="ARBA00006566"/>
    </source>
</evidence>
<dbReference type="EMBL" id="JXSX01000001">
    <property type="protein sequence ID" value="KIR65043.1"/>
    <property type="molecule type" value="Genomic_DNA"/>
</dbReference>
<dbReference type="PRINTS" id="PR00473">
    <property type="entry name" value="GALCTOKINASE"/>
</dbReference>
<accession>A0A0D0VWI3</accession>
<dbReference type="PIRSF" id="PIRSF000530">
    <property type="entry name" value="Galactokinase"/>
    <property type="match status" value="1"/>
</dbReference>
<dbReference type="Pfam" id="PF00288">
    <property type="entry name" value="GHMP_kinases_N"/>
    <property type="match status" value="1"/>
</dbReference>
<dbReference type="EC" id="2.7.1.6" evidence="11 12"/>
<evidence type="ECO:0000256" key="10">
    <source>
        <dbReference type="ARBA" id="ARBA00023277"/>
    </source>
</evidence>
<keyword evidence="18" id="KW-1185">Reference proteome</keyword>
<protein>
    <recommendedName>
        <fullName evidence="11 12">Galactokinase</fullName>
        <ecNumber evidence="11 12">2.7.1.6</ecNumber>
    </recommendedName>
    <alternativeName>
        <fullName evidence="11">Galactose kinase</fullName>
    </alternativeName>
</protein>
<keyword evidence="9 11" id="KW-0299">Galactose metabolism</keyword>
<comment type="caution">
    <text evidence="17">The sequence shown here is derived from an EMBL/GenBank/DDBJ whole genome shotgun (WGS) entry which is preliminary data.</text>
</comment>
<comment type="subcellular location">
    <subcellularLocation>
        <location evidence="11">Cytoplasm</location>
    </subcellularLocation>
</comment>
<dbReference type="PRINTS" id="PR00959">
    <property type="entry name" value="MEVGALKINASE"/>
</dbReference>
<gene>
    <name evidence="11" type="primary">galK</name>
    <name evidence="17" type="ORF">TK50_05875</name>
</gene>
<name>A0A0D0VWI3_9ACTN</name>
<keyword evidence="6 11" id="KW-0418">Kinase</keyword>
<feature type="region of interest" description="Disordered" evidence="13">
    <location>
        <begin position="1"/>
        <end position="57"/>
    </location>
</feature>
<evidence type="ECO:0000256" key="8">
    <source>
        <dbReference type="ARBA" id="ARBA00022842"/>
    </source>
</evidence>
<evidence type="ECO:0000259" key="15">
    <source>
        <dbReference type="Pfam" id="PF08544"/>
    </source>
</evidence>
<dbReference type="InterPro" id="IPR006206">
    <property type="entry name" value="Mevalonate/galactokinase"/>
</dbReference>
<evidence type="ECO:0000313" key="18">
    <source>
        <dbReference type="Proteomes" id="UP000032254"/>
    </source>
</evidence>
<dbReference type="InterPro" id="IPR020568">
    <property type="entry name" value="Ribosomal_Su5_D2-typ_SF"/>
</dbReference>
<dbReference type="Pfam" id="PF10509">
    <property type="entry name" value="GalKase_gal_bdg"/>
    <property type="match status" value="1"/>
</dbReference>
<evidence type="ECO:0000259" key="16">
    <source>
        <dbReference type="Pfam" id="PF10509"/>
    </source>
</evidence>
<dbReference type="Pfam" id="PF08544">
    <property type="entry name" value="GHMP_kinases_C"/>
    <property type="match status" value="1"/>
</dbReference>
<evidence type="ECO:0000256" key="7">
    <source>
        <dbReference type="ARBA" id="ARBA00022840"/>
    </source>
</evidence>
<dbReference type="GO" id="GO:0000287">
    <property type="term" value="F:magnesium ion binding"/>
    <property type="evidence" value="ECO:0007669"/>
    <property type="project" value="UniProtKB-UniRule"/>
</dbReference>
<evidence type="ECO:0000313" key="17">
    <source>
        <dbReference type="EMBL" id="KIR65043.1"/>
    </source>
</evidence>
<dbReference type="HAMAP" id="MF_00246">
    <property type="entry name" value="Galactokinase"/>
    <property type="match status" value="1"/>
</dbReference>
<keyword evidence="3 11" id="KW-0808">Transferase</keyword>
<feature type="binding site" evidence="11">
    <location>
        <position position="185"/>
    </location>
    <ligand>
        <name>Mg(2+)</name>
        <dbReference type="ChEBI" id="CHEBI:18420"/>
    </ligand>
</feature>
<feature type="binding site" evidence="11">
    <location>
        <position position="281"/>
    </location>
    <ligand>
        <name>substrate</name>
    </ligand>
</feature>
<dbReference type="Gene3D" id="3.30.70.890">
    <property type="entry name" value="GHMP kinase, C-terminal domain"/>
    <property type="match status" value="1"/>
</dbReference>
<evidence type="ECO:0000256" key="5">
    <source>
        <dbReference type="ARBA" id="ARBA00022741"/>
    </source>
</evidence>
<feature type="compositionally biased region" description="Basic and acidic residues" evidence="13">
    <location>
        <begin position="1"/>
        <end position="10"/>
    </location>
</feature>
<evidence type="ECO:0000256" key="13">
    <source>
        <dbReference type="SAM" id="MobiDB-lite"/>
    </source>
</evidence>
<comment type="similarity">
    <text evidence="1 11">Belongs to the GHMP kinase family. GalK subfamily.</text>
</comment>
<keyword evidence="4 11" id="KW-0479">Metal-binding</keyword>
<dbReference type="SUPFAM" id="SSF55060">
    <property type="entry name" value="GHMP Kinase, C-terminal domain"/>
    <property type="match status" value="1"/>
</dbReference>
<dbReference type="InterPro" id="IPR019539">
    <property type="entry name" value="GalKase_N"/>
</dbReference>
<dbReference type="UniPathway" id="UPA00214"/>
<dbReference type="NCBIfam" id="TIGR00131">
    <property type="entry name" value="gal_kin"/>
    <property type="match status" value="1"/>
</dbReference>
<keyword evidence="8 11" id="KW-0460">Magnesium</keyword>
<evidence type="ECO:0000256" key="11">
    <source>
        <dbReference type="HAMAP-Rule" id="MF_00246"/>
    </source>
</evidence>
<keyword evidence="5 11" id="KW-0547">Nucleotide-binding</keyword>
<dbReference type="GO" id="GO:0004335">
    <property type="term" value="F:galactokinase activity"/>
    <property type="evidence" value="ECO:0007669"/>
    <property type="project" value="UniProtKB-UniRule"/>
</dbReference>